<evidence type="ECO:0000256" key="6">
    <source>
        <dbReference type="ARBA" id="ARBA00047942"/>
    </source>
</evidence>
<dbReference type="EC" id="2.1.1.72" evidence="2"/>
<evidence type="ECO:0000256" key="2">
    <source>
        <dbReference type="ARBA" id="ARBA00011900"/>
    </source>
</evidence>
<keyword evidence="5" id="KW-0949">S-adenosyl-L-methionine</keyword>
<dbReference type="PIRSF" id="PIRSF000398">
    <property type="entry name" value="M_m6A_EcoRV"/>
    <property type="match status" value="1"/>
</dbReference>
<accession>A0A0N7JHT0</accession>
<dbReference type="PRINTS" id="PR00505">
    <property type="entry name" value="D12N6MTFRASE"/>
</dbReference>
<gene>
    <name evidence="7" type="ORF">AQ619_13370</name>
</gene>
<comment type="similarity">
    <text evidence="1">Belongs to the N(4)/N(6)-methyltransferase family.</text>
</comment>
<dbReference type="STRING" id="69395.AQ619_13370"/>
<dbReference type="KEGG" id="chq:AQ619_13370"/>
<dbReference type="GO" id="GO:0032259">
    <property type="term" value="P:methylation"/>
    <property type="evidence" value="ECO:0007669"/>
    <property type="project" value="UniProtKB-KW"/>
</dbReference>
<dbReference type="GO" id="GO:1904047">
    <property type="term" value="F:S-adenosyl-L-methionine binding"/>
    <property type="evidence" value="ECO:0007669"/>
    <property type="project" value="TreeGrafter"/>
</dbReference>
<evidence type="ECO:0000256" key="5">
    <source>
        <dbReference type="ARBA" id="ARBA00022691"/>
    </source>
</evidence>
<dbReference type="PANTHER" id="PTHR30481">
    <property type="entry name" value="DNA ADENINE METHYLASE"/>
    <property type="match status" value="1"/>
</dbReference>
<dbReference type="RefSeq" id="WP_062148507.1">
    <property type="nucleotide sequence ID" value="NZ_CP013002.1"/>
</dbReference>
<dbReference type="REBASE" id="130020">
    <property type="entry name" value="M.CheCB4ORF13370P"/>
</dbReference>
<dbReference type="SUPFAM" id="SSF53335">
    <property type="entry name" value="S-adenosyl-L-methionine-dependent methyltransferases"/>
    <property type="match status" value="1"/>
</dbReference>
<dbReference type="AlphaFoldDB" id="A0A0N7JHT0"/>
<keyword evidence="3 7" id="KW-0489">Methyltransferase</keyword>
<organism evidence="7 8">
    <name type="scientific">Caulobacter henricii</name>
    <dbReference type="NCBI Taxonomy" id="69395"/>
    <lineage>
        <taxon>Bacteria</taxon>
        <taxon>Pseudomonadati</taxon>
        <taxon>Pseudomonadota</taxon>
        <taxon>Alphaproteobacteria</taxon>
        <taxon>Caulobacterales</taxon>
        <taxon>Caulobacteraceae</taxon>
        <taxon>Caulobacter</taxon>
    </lineage>
</organism>
<proteinExistence type="inferred from homology"/>
<dbReference type="Gene3D" id="3.40.50.150">
    <property type="entry name" value="Vaccinia Virus protein VP39"/>
    <property type="match status" value="1"/>
</dbReference>
<protein>
    <recommendedName>
        <fullName evidence="2">site-specific DNA-methyltransferase (adenine-specific)</fullName>
        <ecNumber evidence="2">2.1.1.72</ecNumber>
    </recommendedName>
</protein>
<dbReference type="GO" id="GO:0009307">
    <property type="term" value="P:DNA restriction-modification system"/>
    <property type="evidence" value="ECO:0007669"/>
    <property type="project" value="InterPro"/>
</dbReference>
<evidence type="ECO:0000313" key="7">
    <source>
        <dbReference type="EMBL" id="ALL14250.1"/>
    </source>
</evidence>
<dbReference type="GO" id="GO:0009007">
    <property type="term" value="F:site-specific DNA-methyltransferase (adenine-specific) activity"/>
    <property type="evidence" value="ECO:0007669"/>
    <property type="project" value="UniProtKB-EC"/>
</dbReference>
<sequence>MESSLSFQAVAPIKPAAPYLGGKRNLAKRLVAVIETIPHRTYAEPFVGMGGVFFRRRQRPQAEVINDYSRDIWTFFRVLQDHYLAFIELIRFQVSSRAEFDRLKTLDPAKMTDMQRAARFLFLQRQAFGGKITSRNFGVSLHRPARFDVTRLAGDLEDIHARLAGVEIECQTWSEFIARRDSAETLFYLDPPYWDCENDYGAGMFGRENFAALNEALKGLKGRFVMSLNDVPGVRETFAGFQFEAVGTHYGIAGSGSAPAREVIISN</sequence>
<dbReference type="Gene3D" id="1.10.1020.10">
    <property type="entry name" value="Adenine-specific Methyltransferase, Domain 2"/>
    <property type="match status" value="1"/>
</dbReference>
<keyword evidence="8" id="KW-1185">Reference proteome</keyword>
<dbReference type="InterPro" id="IPR012263">
    <property type="entry name" value="M_m6A_EcoRV"/>
</dbReference>
<dbReference type="Pfam" id="PF02086">
    <property type="entry name" value="MethyltransfD12"/>
    <property type="match status" value="1"/>
</dbReference>
<evidence type="ECO:0000256" key="3">
    <source>
        <dbReference type="ARBA" id="ARBA00022603"/>
    </source>
</evidence>
<reference evidence="7 8" key="1">
    <citation type="submission" date="2015-10" db="EMBL/GenBank/DDBJ databases">
        <title>Conservation of the essential genome among Caulobacter and Brevundimonas species.</title>
        <authorList>
            <person name="Scott D."/>
            <person name="Ely B."/>
        </authorList>
    </citation>
    <scope>NUCLEOTIDE SEQUENCE [LARGE SCALE GENOMIC DNA]</scope>
    <source>
        <strain evidence="7 8">CB4</strain>
    </source>
</reference>
<evidence type="ECO:0000256" key="1">
    <source>
        <dbReference type="ARBA" id="ARBA00006594"/>
    </source>
</evidence>
<evidence type="ECO:0000313" key="8">
    <source>
        <dbReference type="Proteomes" id="UP000056905"/>
    </source>
</evidence>
<dbReference type="InterPro" id="IPR029063">
    <property type="entry name" value="SAM-dependent_MTases_sf"/>
</dbReference>
<dbReference type="GO" id="GO:0006298">
    <property type="term" value="P:mismatch repair"/>
    <property type="evidence" value="ECO:0007669"/>
    <property type="project" value="TreeGrafter"/>
</dbReference>
<dbReference type="OrthoDB" id="9805629at2"/>
<dbReference type="PANTHER" id="PTHR30481:SF4">
    <property type="entry name" value="SITE-SPECIFIC DNA-METHYLTRANSFERASE (ADENINE-SPECIFIC)"/>
    <property type="match status" value="1"/>
</dbReference>
<dbReference type="Proteomes" id="UP000056905">
    <property type="component" value="Chromosome"/>
</dbReference>
<dbReference type="GO" id="GO:0043565">
    <property type="term" value="F:sequence-specific DNA binding"/>
    <property type="evidence" value="ECO:0007669"/>
    <property type="project" value="TreeGrafter"/>
</dbReference>
<dbReference type="EMBL" id="CP013002">
    <property type="protein sequence ID" value="ALL14250.1"/>
    <property type="molecule type" value="Genomic_DNA"/>
</dbReference>
<evidence type="ECO:0000256" key="4">
    <source>
        <dbReference type="ARBA" id="ARBA00022679"/>
    </source>
</evidence>
<dbReference type="InterPro" id="IPR023095">
    <property type="entry name" value="Ade_MeTrfase_dom_2"/>
</dbReference>
<keyword evidence="4 7" id="KW-0808">Transferase</keyword>
<name>A0A0N7JHT0_9CAUL</name>
<comment type="catalytic activity">
    <reaction evidence="6">
        <text>a 2'-deoxyadenosine in DNA + S-adenosyl-L-methionine = an N(6)-methyl-2'-deoxyadenosine in DNA + S-adenosyl-L-homocysteine + H(+)</text>
        <dbReference type="Rhea" id="RHEA:15197"/>
        <dbReference type="Rhea" id="RHEA-COMP:12418"/>
        <dbReference type="Rhea" id="RHEA-COMP:12419"/>
        <dbReference type="ChEBI" id="CHEBI:15378"/>
        <dbReference type="ChEBI" id="CHEBI:57856"/>
        <dbReference type="ChEBI" id="CHEBI:59789"/>
        <dbReference type="ChEBI" id="CHEBI:90615"/>
        <dbReference type="ChEBI" id="CHEBI:90616"/>
        <dbReference type="EC" id="2.1.1.72"/>
    </reaction>
</comment>
<dbReference type="InterPro" id="IPR012327">
    <property type="entry name" value="MeTrfase_D12"/>
</dbReference>